<comment type="caution">
    <text evidence="8">The sequence shown here is derived from an EMBL/GenBank/DDBJ whole genome shotgun (WGS) entry which is preliminary data.</text>
</comment>
<evidence type="ECO:0000313" key="9">
    <source>
        <dbReference type="Proteomes" id="UP000295673"/>
    </source>
</evidence>
<name>A0A4R1NU59_9RHOB</name>
<dbReference type="InterPro" id="IPR045520">
    <property type="entry name" value="GPAT/DHAPAT_C"/>
</dbReference>
<comment type="catalytic activity">
    <reaction evidence="5">
        <text>sn-glycerol 3-phosphate + an acyl-CoA = a 1-acyl-sn-glycero-3-phosphate + CoA</text>
        <dbReference type="Rhea" id="RHEA:15325"/>
        <dbReference type="ChEBI" id="CHEBI:57287"/>
        <dbReference type="ChEBI" id="CHEBI:57597"/>
        <dbReference type="ChEBI" id="CHEBI:57970"/>
        <dbReference type="ChEBI" id="CHEBI:58342"/>
        <dbReference type="EC" id="2.3.1.15"/>
    </reaction>
</comment>
<dbReference type="EC" id="2.3.1.15" evidence="3"/>
<keyword evidence="9" id="KW-1185">Reference proteome</keyword>
<gene>
    <name evidence="8" type="ORF">BXY66_0599</name>
</gene>
<evidence type="ECO:0000256" key="2">
    <source>
        <dbReference type="ARBA" id="ARBA00004765"/>
    </source>
</evidence>
<accession>A0A4R1NU59</accession>
<dbReference type="PANTHER" id="PTHR12563:SF17">
    <property type="entry name" value="DIHYDROXYACETONE PHOSPHATE ACYLTRANSFERASE"/>
    <property type="match status" value="1"/>
</dbReference>
<keyword evidence="8" id="KW-0012">Acyltransferase</keyword>
<dbReference type="GO" id="GO:0016024">
    <property type="term" value="P:CDP-diacylglycerol biosynthetic process"/>
    <property type="evidence" value="ECO:0007669"/>
    <property type="project" value="UniProtKB-UniPathway"/>
</dbReference>
<evidence type="ECO:0000256" key="5">
    <source>
        <dbReference type="ARBA" id="ARBA00048427"/>
    </source>
</evidence>
<evidence type="ECO:0000256" key="1">
    <source>
        <dbReference type="ARBA" id="ARBA00004184"/>
    </source>
</evidence>
<reference evidence="8 9" key="1">
    <citation type="submission" date="2019-03" db="EMBL/GenBank/DDBJ databases">
        <title>Genomic Encyclopedia of Archaeal and Bacterial Type Strains, Phase II (KMG-II): from individual species to whole genera.</title>
        <authorList>
            <person name="Goeker M."/>
        </authorList>
    </citation>
    <scope>NUCLEOTIDE SEQUENCE [LARGE SCALE GENOMIC DNA]</scope>
    <source>
        <strain evidence="8 9">DSM 26433</strain>
    </source>
</reference>
<organism evidence="8 9">
    <name type="scientific">Shimia isoporae</name>
    <dbReference type="NCBI Taxonomy" id="647720"/>
    <lineage>
        <taxon>Bacteria</taxon>
        <taxon>Pseudomonadati</taxon>
        <taxon>Pseudomonadota</taxon>
        <taxon>Alphaproteobacteria</taxon>
        <taxon>Rhodobacterales</taxon>
        <taxon>Roseobacteraceae</taxon>
    </lineage>
</organism>
<protein>
    <recommendedName>
        <fullName evidence="4">Glycerol-3-phosphate acyltransferase</fullName>
        <ecNumber evidence="3">2.3.1.15</ecNumber>
    </recommendedName>
</protein>
<keyword evidence="8" id="KW-0808">Transferase</keyword>
<sequence>MTQTVELPVWLFILILLFAAVTAASHLLFPSVRWFFRRRMEKAVSQLNERLERPIEPFKLARRHDMIQRLIYQPDVAQAVTEHAAEEGIPENVAFEEAKRYAREIVPSFSASAYFGFAIRAARFLSRALYRVRLVHFDEGGIDAISKDATVVFVMNHRSNMDYVLVTYLAAQRSALAYAVGEWARVWPLSRLIKAMGAYFIRRKSRNALYRKVLAAYVRLATQGGVTQAMFPEGGLSLDGSPQQPKLGLLKYITDPFEPGGRDVVFVPVALNYDRVLEDRILLNANASGGRRFDAKISVIAGFFFKQIWLRLRGKYHKFGYAAVSFGSPLSLSEFAENHQGELAKPLARELMGRINGVVPVLPAPMVASIIRSSDTPLSRGAIETQYDTWLKKLRTEHVHLPRDDLSYATEVGIRILEERRVISRVAGRFEAIPDRRDLLSFYANSIDHLLR</sequence>
<dbReference type="InterPro" id="IPR002123">
    <property type="entry name" value="Plipid/glycerol_acylTrfase"/>
</dbReference>
<dbReference type="SMART" id="SM00563">
    <property type="entry name" value="PlsC"/>
    <property type="match status" value="1"/>
</dbReference>
<comment type="subcellular location">
    <subcellularLocation>
        <location evidence="1">Endomembrane system</location>
        <topology evidence="1">Peripheral membrane protein</topology>
    </subcellularLocation>
</comment>
<dbReference type="AlphaFoldDB" id="A0A4R1NU59"/>
<dbReference type="GO" id="GO:0012505">
    <property type="term" value="C:endomembrane system"/>
    <property type="evidence" value="ECO:0007669"/>
    <property type="project" value="UniProtKB-SubCell"/>
</dbReference>
<dbReference type="UniPathway" id="UPA00557">
    <property type="reaction ID" value="UER00612"/>
</dbReference>
<evidence type="ECO:0000256" key="3">
    <source>
        <dbReference type="ARBA" id="ARBA00013113"/>
    </source>
</evidence>
<keyword evidence="6" id="KW-0812">Transmembrane</keyword>
<keyword evidence="6" id="KW-0472">Membrane</keyword>
<dbReference type="Proteomes" id="UP000295673">
    <property type="component" value="Unassembled WGS sequence"/>
</dbReference>
<dbReference type="OrthoDB" id="335193at2"/>
<proteinExistence type="predicted"/>
<evidence type="ECO:0000256" key="6">
    <source>
        <dbReference type="SAM" id="Phobius"/>
    </source>
</evidence>
<dbReference type="EMBL" id="SMGR01000001">
    <property type="protein sequence ID" value="TCL08562.1"/>
    <property type="molecule type" value="Genomic_DNA"/>
</dbReference>
<comment type="pathway">
    <text evidence="2">Phospholipid metabolism; CDP-diacylglycerol biosynthesis; CDP-diacylglycerol from sn-glycerol 3-phosphate: step 1/3.</text>
</comment>
<dbReference type="Pfam" id="PF19277">
    <property type="entry name" value="GPAT_C"/>
    <property type="match status" value="1"/>
</dbReference>
<dbReference type="SUPFAM" id="SSF69593">
    <property type="entry name" value="Glycerol-3-phosphate (1)-acyltransferase"/>
    <property type="match status" value="1"/>
</dbReference>
<feature type="transmembrane region" description="Helical" evidence="6">
    <location>
        <begin position="12"/>
        <end position="36"/>
    </location>
</feature>
<evidence type="ECO:0000259" key="7">
    <source>
        <dbReference type="SMART" id="SM00563"/>
    </source>
</evidence>
<dbReference type="RefSeq" id="WP_132858673.1">
    <property type="nucleotide sequence ID" value="NZ_SMGR01000001.1"/>
</dbReference>
<dbReference type="PANTHER" id="PTHR12563">
    <property type="entry name" value="GLYCEROL-3-PHOSPHATE ACYLTRANSFERASE"/>
    <property type="match status" value="1"/>
</dbReference>
<keyword evidence="6" id="KW-1133">Transmembrane helix</keyword>
<dbReference type="Pfam" id="PF01553">
    <property type="entry name" value="Acyltransferase"/>
    <property type="match status" value="1"/>
</dbReference>
<evidence type="ECO:0000256" key="4">
    <source>
        <dbReference type="ARBA" id="ARBA00013432"/>
    </source>
</evidence>
<feature type="domain" description="Phospholipid/glycerol acyltransferase" evidence="7">
    <location>
        <begin position="151"/>
        <end position="274"/>
    </location>
</feature>
<dbReference type="InterPro" id="IPR022284">
    <property type="entry name" value="GPAT/DHAPAT"/>
</dbReference>
<evidence type="ECO:0000313" key="8">
    <source>
        <dbReference type="EMBL" id="TCL08562.1"/>
    </source>
</evidence>
<dbReference type="GO" id="GO:0004366">
    <property type="term" value="F:glycerol-3-phosphate O-acyltransferase activity"/>
    <property type="evidence" value="ECO:0007669"/>
    <property type="project" value="UniProtKB-EC"/>
</dbReference>